<dbReference type="Pfam" id="PF00156">
    <property type="entry name" value="Pribosyltran"/>
    <property type="match status" value="1"/>
</dbReference>
<feature type="binding site" evidence="6">
    <location>
        <position position="141"/>
    </location>
    <ligand>
        <name>orotate</name>
        <dbReference type="ChEBI" id="CHEBI:30839"/>
    </ligand>
</feature>
<dbReference type="InterPro" id="IPR004467">
    <property type="entry name" value="Or_phspho_trans_dom"/>
</dbReference>
<dbReference type="OrthoDB" id="9089at2157"/>
<sequence>MTNPDDADEAGGSGDADGGSADGRGGDAALVAALRDAEAVLFGEFELSHGGTSEYYVDKYRFETDPRCLELIAAAFADRVGDAKLAGVALGAVPLVAATAVETGRPYVIARKAAKEYGTGNRIEGELTDGEAVVVLEDIATTGQSAVDAVEALREAGAVVDRVLVVVDREEGARELLADHGVELEALLTASDLLADADR</sequence>
<comment type="function">
    <text evidence="6">Catalyzes the transfer of a ribosyl phosphate group from 5-phosphoribose 1-diphosphate to orotate, leading to the formation of orotidine monophosphate (OMP).</text>
</comment>
<evidence type="ECO:0000256" key="3">
    <source>
        <dbReference type="ARBA" id="ARBA00022676"/>
    </source>
</evidence>
<dbReference type="GO" id="GO:0019856">
    <property type="term" value="P:pyrimidine nucleobase biosynthetic process"/>
    <property type="evidence" value="ECO:0007669"/>
    <property type="project" value="TreeGrafter"/>
</dbReference>
<comment type="cofactor">
    <cofactor evidence="6">
        <name>Mg(2+)</name>
        <dbReference type="ChEBI" id="CHEBI:18420"/>
    </cofactor>
</comment>
<dbReference type="EMBL" id="ASGZ01000013">
    <property type="protein sequence ID" value="ESP89272.1"/>
    <property type="molecule type" value="Genomic_DNA"/>
</dbReference>
<dbReference type="Gene3D" id="3.40.50.2020">
    <property type="match status" value="1"/>
</dbReference>
<dbReference type="STRING" id="1324957.K933_04621"/>
<dbReference type="eggNOG" id="arCOG00029">
    <property type="taxonomic scope" value="Archaea"/>
</dbReference>
<keyword evidence="10" id="KW-1185">Reference proteome</keyword>
<dbReference type="InterPro" id="IPR000836">
    <property type="entry name" value="PRTase_dom"/>
</dbReference>
<feature type="region of interest" description="Disordered" evidence="7">
    <location>
        <begin position="1"/>
        <end position="23"/>
    </location>
</feature>
<dbReference type="EC" id="2.4.2.10" evidence="2 6"/>
<proteinExistence type="inferred from homology"/>
<comment type="caution">
    <text evidence="6">Lacks conserved residue(s) required for the propagation of feature annotation.</text>
</comment>
<feature type="binding site" evidence="6">
    <location>
        <position position="115"/>
    </location>
    <ligand>
        <name>5-phospho-alpha-D-ribose 1-diphosphate</name>
        <dbReference type="ChEBI" id="CHEBI:58017"/>
        <note>ligand shared between dimeric partners</note>
    </ligand>
</feature>
<accession>V4J1F3</accession>
<dbReference type="InterPro" id="IPR023031">
    <property type="entry name" value="OPRT"/>
</dbReference>
<evidence type="ECO:0000259" key="8">
    <source>
        <dbReference type="Pfam" id="PF00156"/>
    </source>
</evidence>
<comment type="catalytic activity">
    <reaction evidence="6">
        <text>orotidine 5'-phosphate + diphosphate = orotate + 5-phospho-alpha-D-ribose 1-diphosphate</text>
        <dbReference type="Rhea" id="RHEA:10380"/>
        <dbReference type="ChEBI" id="CHEBI:30839"/>
        <dbReference type="ChEBI" id="CHEBI:33019"/>
        <dbReference type="ChEBI" id="CHEBI:57538"/>
        <dbReference type="ChEBI" id="CHEBI:58017"/>
        <dbReference type="EC" id="2.4.2.10"/>
    </reaction>
</comment>
<evidence type="ECO:0000256" key="7">
    <source>
        <dbReference type="SAM" id="MobiDB-lite"/>
    </source>
</evidence>
<evidence type="ECO:0000256" key="1">
    <source>
        <dbReference type="ARBA" id="ARBA00004889"/>
    </source>
</evidence>
<dbReference type="InterPro" id="IPR029057">
    <property type="entry name" value="PRTase-like"/>
</dbReference>
<dbReference type="PATRIC" id="fig|1324957.4.peg.937"/>
<keyword evidence="6" id="KW-0460">Magnesium</keyword>
<feature type="compositionally biased region" description="Gly residues" evidence="7">
    <location>
        <begin position="11"/>
        <end position="23"/>
    </location>
</feature>
<name>V4J1F3_9EURY</name>
<dbReference type="AlphaFoldDB" id="V4J1F3"/>
<feature type="binding site" evidence="6">
    <location>
        <position position="169"/>
    </location>
    <ligand>
        <name>orotate</name>
        <dbReference type="ChEBI" id="CHEBI:30839"/>
    </ligand>
</feature>
<keyword evidence="5 6" id="KW-0665">Pyrimidine biosynthesis</keyword>
<dbReference type="GO" id="GO:0000287">
    <property type="term" value="F:magnesium ion binding"/>
    <property type="evidence" value="ECO:0007669"/>
    <property type="project" value="UniProtKB-UniRule"/>
</dbReference>
<dbReference type="SUPFAM" id="SSF53271">
    <property type="entry name" value="PRTase-like"/>
    <property type="match status" value="1"/>
</dbReference>
<organism evidence="9 10">
    <name type="scientific">Candidatus Halobonum tyrrellensis G22</name>
    <dbReference type="NCBI Taxonomy" id="1324957"/>
    <lineage>
        <taxon>Archaea</taxon>
        <taxon>Methanobacteriati</taxon>
        <taxon>Methanobacteriota</taxon>
        <taxon>Stenosarchaea group</taxon>
        <taxon>Halobacteria</taxon>
        <taxon>Halobacteriales</taxon>
        <taxon>Haloferacaceae</taxon>
        <taxon>Candidatus Halobonum</taxon>
    </lineage>
</organism>
<feature type="binding site" description="in other chain" evidence="6">
    <location>
        <begin position="137"/>
        <end position="145"/>
    </location>
    <ligand>
        <name>5-phospho-alpha-D-ribose 1-diphosphate</name>
        <dbReference type="ChEBI" id="CHEBI:58017"/>
        <note>ligand shared between dimeric partners</note>
    </ligand>
</feature>
<comment type="subunit">
    <text evidence="6">Homodimer.</text>
</comment>
<gene>
    <name evidence="6" type="primary">pyrE</name>
    <name evidence="9" type="ORF">K933_04621</name>
</gene>
<feature type="binding site" description="in other chain" evidence="6">
    <location>
        <position position="112"/>
    </location>
    <ligand>
        <name>5-phospho-alpha-D-ribose 1-diphosphate</name>
        <dbReference type="ChEBI" id="CHEBI:58017"/>
        <note>ligand shared between dimeric partners</note>
    </ligand>
</feature>
<comment type="pathway">
    <text evidence="1 6">Pyrimidine metabolism; UMP biosynthesis via de novo pathway; UMP from orotate: step 1/2.</text>
</comment>
<dbReference type="PANTHER" id="PTHR19278:SF9">
    <property type="entry name" value="URIDINE 5'-MONOPHOSPHATE SYNTHASE"/>
    <property type="match status" value="1"/>
</dbReference>
<feature type="binding site" evidence="6">
    <location>
        <position position="111"/>
    </location>
    <ligand>
        <name>5-phospho-alpha-D-ribose 1-diphosphate</name>
        <dbReference type="ChEBI" id="CHEBI:58017"/>
        <note>ligand shared between dimeric partners</note>
    </ligand>
</feature>
<reference evidence="9 10" key="1">
    <citation type="journal article" date="2013" name="Genome Announc.">
        <title>Draft Genome Sequence of 'Candidatus Halobonum tyrrellensis' Strain G22, Isolated from the Hypersaline Waters of Lake Tyrrell, Australia.</title>
        <authorList>
            <person name="Ugalde J.A."/>
            <person name="Narasingarao P."/>
            <person name="Kuo S."/>
            <person name="Podell S."/>
            <person name="Allen E.E."/>
        </authorList>
    </citation>
    <scope>NUCLEOTIDE SEQUENCE [LARGE SCALE GENOMIC DNA]</scope>
    <source>
        <strain evidence="9 10">G22</strain>
    </source>
</reference>
<evidence type="ECO:0000256" key="6">
    <source>
        <dbReference type="HAMAP-Rule" id="MF_01208"/>
    </source>
</evidence>
<keyword evidence="4 6" id="KW-0808">Transferase</keyword>
<dbReference type="NCBIfam" id="TIGR00336">
    <property type="entry name" value="pyrE"/>
    <property type="match status" value="1"/>
</dbReference>
<evidence type="ECO:0000256" key="2">
    <source>
        <dbReference type="ARBA" id="ARBA00011971"/>
    </source>
</evidence>
<keyword evidence="3 6" id="KW-0328">Glycosyltransferase</keyword>
<dbReference type="GO" id="GO:0004588">
    <property type="term" value="F:orotate phosphoribosyltransferase activity"/>
    <property type="evidence" value="ECO:0007669"/>
    <property type="project" value="UniProtKB-UniRule"/>
</dbReference>
<dbReference type="RefSeq" id="WP_023393514.1">
    <property type="nucleotide sequence ID" value="NZ_ASGZ01000013.1"/>
</dbReference>
<dbReference type="HAMAP" id="MF_01208">
    <property type="entry name" value="PyrE"/>
    <property type="match status" value="1"/>
</dbReference>
<evidence type="ECO:0000256" key="4">
    <source>
        <dbReference type="ARBA" id="ARBA00022679"/>
    </source>
</evidence>
<dbReference type="PANTHER" id="PTHR19278">
    <property type="entry name" value="OROTATE PHOSPHORIBOSYLTRANSFERASE"/>
    <property type="match status" value="1"/>
</dbReference>
<feature type="domain" description="Phosphoribosyltransferase" evidence="8">
    <location>
        <begin position="67"/>
        <end position="175"/>
    </location>
</feature>
<comment type="similarity">
    <text evidence="6">Belongs to the purine/pyrimidine phosphoribosyltransferase family. PyrE subfamily.</text>
</comment>
<dbReference type="Proteomes" id="UP000017840">
    <property type="component" value="Unassembled WGS sequence"/>
</dbReference>
<evidence type="ECO:0000313" key="10">
    <source>
        <dbReference type="Proteomes" id="UP000017840"/>
    </source>
</evidence>
<protein>
    <recommendedName>
        <fullName evidence="2 6">Orotate phosphoribosyltransferase</fullName>
        <shortName evidence="6">OPRT</shortName>
        <shortName evidence="6">OPRTase</shortName>
        <ecNumber evidence="2 6">2.4.2.10</ecNumber>
    </recommendedName>
</protein>
<evidence type="ECO:0000256" key="5">
    <source>
        <dbReference type="ARBA" id="ARBA00022975"/>
    </source>
</evidence>
<dbReference type="GO" id="GO:0044205">
    <property type="term" value="P:'de novo' UMP biosynthetic process"/>
    <property type="evidence" value="ECO:0007669"/>
    <property type="project" value="UniProtKB-UniRule"/>
</dbReference>
<evidence type="ECO:0000313" key="9">
    <source>
        <dbReference type="EMBL" id="ESP89272.1"/>
    </source>
</evidence>
<comment type="caution">
    <text evidence="9">The sequence shown here is derived from an EMBL/GenBank/DDBJ whole genome shotgun (WGS) entry which is preliminary data.</text>
</comment>
<dbReference type="CDD" id="cd06223">
    <property type="entry name" value="PRTases_typeI"/>
    <property type="match status" value="1"/>
</dbReference>
<dbReference type="UniPathway" id="UPA00070">
    <property type="reaction ID" value="UER00119"/>
</dbReference>